<evidence type="ECO:0000256" key="1">
    <source>
        <dbReference type="SAM" id="MobiDB-lite"/>
    </source>
</evidence>
<evidence type="ECO:0008006" key="4">
    <source>
        <dbReference type="Google" id="ProtNLM"/>
    </source>
</evidence>
<protein>
    <recommendedName>
        <fullName evidence="4">DUF4142 domain-containing protein</fullName>
    </recommendedName>
</protein>
<dbReference type="Proteomes" id="UP001056035">
    <property type="component" value="Chromosome"/>
</dbReference>
<keyword evidence="3" id="KW-1185">Reference proteome</keyword>
<dbReference type="EMBL" id="CP098502">
    <property type="protein sequence ID" value="UTI66798.1"/>
    <property type="molecule type" value="Genomic_DNA"/>
</dbReference>
<accession>A0ABY5DXP4</accession>
<sequence length="185" mass="19094">MKLAKLLPRTHGTVQNQVAQTALTDTTGRDKALAVLAAVALAAPSQAQAGLAHAVQALSTDRSREVTADAKALVSDAVTPANKQTLATAVKADITGQTTAAAKLKQLLGASSTPDAAKPGLSKAYDAVSTEHGTLADILSRFSDRMPASIRSFVTSIVTHARTDARTMHENRPTPPSHPSGRPGS</sequence>
<dbReference type="RefSeq" id="WP_254573453.1">
    <property type="nucleotide sequence ID" value="NZ_CP098502.1"/>
</dbReference>
<evidence type="ECO:0000313" key="3">
    <source>
        <dbReference type="Proteomes" id="UP001056035"/>
    </source>
</evidence>
<reference evidence="2 3" key="1">
    <citation type="submission" date="2022-06" db="EMBL/GenBank/DDBJ databases">
        <title>Paraconexibacter antarcticus.</title>
        <authorList>
            <person name="Kim C.S."/>
        </authorList>
    </citation>
    <scope>NUCLEOTIDE SEQUENCE [LARGE SCALE GENOMIC DNA]</scope>
    <source>
        <strain evidence="2 3">02-257</strain>
    </source>
</reference>
<organism evidence="2 3">
    <name type="scientific">Paraconexibacter antarcticus</name>
    <dbReference type="NCBI Taxonomy" id="2949664"/>
    <lineage>
        <taxon>Bacteria</taxon>
        <taxon>Bacillati</taxon>
        <taxon>Actinomycetota</taxon>
        <taxon>Thermoleophilia</taxon>
        <taxon>Solirubrobacterales</taxon>
        <taxon>Paraconexibacteraceae</taxon>
        <taxon>Paraconexibacter</taxon>
    </lineage>
</organism>
<gene>
    <name evidence="2" type="ORF">NBH00_11455</name>
</gene>
<name>A0ABY5DXP4_9ACTN</name>
<feature type="compositionally biased region" description="Basic and acidic residues" evidence="1">
    <location>
        <begin position="162"/>
        <end position="172"/>
    </location>
</feature>
<feature type="region of interest" description="Disordered" evidence="1">
    <location>
        <begin position="162"/>
        <end position="185"/>
    </location>
</feature>
<proteinExistence type="predicted"/>
<evidence type="ECO:0000313" key="2">
    <source>
        <dbReference type="EMBL" id="UTI66798.1"/>
    </source>
</evidence>